<dbReference type="AlphaFoldDB" id="A0A0A8ZRF5"/>
<reference evidence="1" key="1">
    <citation type="submission" date="2014-09" db="EMBL/GenBank/DDBJ databases">
        <authorList>
            <person name="Magalhaes I.L.F."/>
            <person name="Oliveira U."/>
            <person name="Santos F.R."/>
            <person name="Vidigal T.H.D.A."/>
            <person name="Brescovit A.D."/>
            <person name="Santos A.J."/>
        </authorList>
    </citation>
    <scope>NUCLEOTIDE SEQUENCE</scope>
    <source>
        <tissue evidence="1">Shoot tissue taken approximately 20 cm above the soil surface</tissue>
    </source>
</reference>
<dbReference type="EMBL" id="GBRH01257632">
    <property type="protein sequence ID" value="JAD40263.1"/>
    <property type="molecule type" value="Transcribed_RNA"/>
</dbReference>
<name>A0A0A8ZRF5_ARUDO</name>
<accession>A0A0A8ZRF5</accession>
<protein>
    <submittedName>
        <fullName evidence="1">Uncharacterized protein</fullName>
    </submittedName>
</protein>
<reference evidence="1" key="2">
    <citation type="journal article" date="2015" name="Data Brief">
        <title>Shoot transcriptome of the giant reed, Arundo donax.</title>
        <authorList>
            <person name="Barrero R.A."/>
            <person name="Guerrero F.D."/>
            <person name="Moolhuijzen P."/>
            <person name="Goolsby J.A."/>
            <person name="Tidwell J."/>
            <person name="Bellgard S.E."/>
            <person name="Bellgard M.I."/>
        </authorList>
    </citation>
    <scope>NUCLEOTIDE SEQUENCE</scope>
    <source>
        <tissue evidence="1">Shoot tissue taken approximately 20 cm above the soil surface</tissue>
    </source>
</reference>
<sequence length="24" mass="2700">MSLGVICIFYSESCINILTTKSNY</sequence>
<organism evidence="1">
    <name type="scientific">Arundo donax</name>
    <name type="common">Giant reed</name>
    <name type="synonym">Donax arundinaceus</name>
    <dbReference type="NCBI Taxonomy" id="35708"/>
    <lineage>
        <taxon>Eukaryota</taxon>
        <taxon>Viridiplantae</taxon>
        <taxon>Streptophyta</taxon>
        <taxon>Embryophyta</taxon>
        <taxon>Tracheophyta</taxon>
        <taxon>Spermatophyta</taxon>
        <taxon>Magnoliopsida</taxon>
        <taxon>Liliopsida</taxon>
        <taxon>Poales</taxon>
        <taxon>Poaceae</taxon>
        <taxon>PACMAD clade</taxon>
        <taxon>Arundinoideae</taxon>
        <taxon>Arundineae</taxon>
        <taxon>Arundo</taxon>
    </lineage>
</organism>
<proteinExistence type="predicted"/>
<evidence type="ECO:0000313" key="1">
    <source>
        <dbReference type="EMBL" id="JAD40263.1"/>
    </source>
</evidence>